<protein>
    <submittedName>
        <fullName evidence="1">Uncharacterized protein</fullName>
    </submittedName>
</protein>
<evidence type="ECO:0000313" key="2">
    <source>
        <dbReference type="Proteomes" id="UP000631034"/>
    </source>
</evidence>
<gene>
    <name evidence="1" type="ORF">IHV25_06075</name>
</gene>
<dbReference type="EMBL" id="JACZHT010000004">
    <property type="protein sequence ID" value="MBE1237212.1"/>
    <property type="molecule type" value="Genomic_DNA"/>
</dbReference>
<dbReference type="Proteomes" id="UP000631034">
    <property type="component" value="Unassembled WGS sequence"/>
</dbReference>
<organism evidence="1 2">
    <name type="scientific">Phaeovibrio sulfidiphilus</name>
    <dbReference type="NCBI Taxonomy" id="1220600"/>
    <lineage>
        <taxon>Bacteria</taxon>
        <taxon>Pseudomonadati</taxon>
        <taxon>Pseudomonadota</taxon>
        <taxon>Alphaproteobacteria</taxon>
        <taxon>Rhodospirillales</taxon>
        <taxon>Rhodospirillaceae</taxon>
        <taxon>Phaeovibrio</taxon>
    </lineage>
</organism>
<dbReference type="AlphaFoldDB" id="A0A8J6YX08"/>
<dbReference type="RefSeq" id="WP_192534227.1">
    <property type="nucleotide sequence ID" value="NZ_JACZHT010000004.1"/>
</dbReference>
<keyword evidence="2" id="KW-1185">Reference proteome</keyword>
<name>A0A8J6YX08_9PROT</name>
<reference evidence="1" key="1">
    <citation type="submission" date="2020-10" db="EMBL/GenBank/DDBJ databases">
        <title>Genome sequence of the unusual species of purple photosynthetic bacteria, Phaeovibrio sulfidiphilus DSM 23193, type strain.</title>
        <authorList>
            <person name="Kyndt J.A."/>
            <person name="Meyer T.E."/>
        </authorList>
    </citation>
    <scope>NUCLEOTIDE SEQUENCE</scope>
    <source>
        <strain evidence="1">DSM 23193</strain>
    </source>
</reference>
<proteinExistence type="predicted"/>
<evidence type="ECO:0000313" key="1">
    <source>
        <dbReference type="EMBL" id="MBE1237212.1"/>
    </source>
</evidence>
<comment type="caution">
    <text evidence="1">The sequence shown here is derived from an EMBL/GenBank/DDBJ whole genome shotgun (WGS) entry which is preliminary data.</text>
</comment>
<accession>A0A8J6YX08</accession>
<sequence>MNANAAAALGAVTQISFLRELEFMQGAEDSWEAEWRIVQSEPLSLGTETGKEQIPALIAFPDTWGRKGSAIRVSMDVDPEDVFKLLCPASHLNALREALLSAELLAAYDEHCIPYGPDLVESE</sequence>